<evidence type="ECO:0000313" key="5">
    <source>
        <dbReference type="Proteomes" id="UP001185792"/>
    </source>
</evidence>
<proteinExistence type="predicted"/>
<reference evidence="2 5" key="2">
    <citation type="submission" date="2023-10" db="EMBL/GenBank/DDBJ databases">
        <title>Development of a sustainable strategy for remediation of hydrocarbon-contaminated territories based on the waste exchange concept.</title>
        <authorList>
            <person name="Krivoruchko A."/>
        </authorList>
    </citation>
    <scope>NUCLEOTIDE SEQUENCE [LARGE SCALE GENOMIC DNA]</scope>
    <source>
        <strain evidence="2 5">IEGM 1236</strain>
    </source>
</reference>
<accession>A0A315SG04</accession>
<dbReference type="AlphaFoldDB" id="A0A315SG04"/>
<dbReference type="InterPro" id="IPR024341">
    <property type="entry name" value="DUF2631"/>
</dbReference>
<dbReference type="Proteomes" id="UP000274762">
    <property type="component" value="Unassembled WGS sequence"/>
</dbReference>
<keyword evidence="1" id="KW-1133">Transmembrane helix</keyword>
<dbReference type="Pfam" id="PF10939">
    <property type="entry name" value="DUF2631"/>
    <property type="match status" value="1"/>
</dbReference>
<dbReference type="Proteomes" id="UP001185792">
    <property type="component" value="Unassembled WGS sequence"/>
</dbReference>
<evidence type="ECO:0000313" key="4">
    <source>
        <dbReference type="Proteomes" id="UP000274762"/>
    </source>
</evidence>
<name>A0A315SG04_WILMA</name>
<keyword evidence="5" id="KW-1185">Reference proteome</keyword>
<dbReference type="EMBL" id="JAWLUM010000003">
    <property type="protein sequence ID" value="MDV7135507.1"/>
    <property type="molecule type" value="Genomic_DNA"/>
</dbReference>
<evidence type="ECO:0000256" key="1">
    <source>
        <dbReference type="SAM" id="Phobius"/>
    </source>
</evidence>
<accession>A0A495K5Z3</accession>
<feature type="transmembrane region" description="Helical" evidence="1">
    <location>
        <begin position="32"/>
        <end position="50"/>
    </location>
</feature>
<evidence type="ECO:0000313" key="3">
    <source>
        <dbReference type="EMBL" id="RKR95822.1"/>
    </source>
</evidence>
<comment type="caution">
    <text evidence="3">The sequence shown here is derived from an EMBL/GenBank/DDBJ whole genome shotgun (WGS) entry which is preliminary data.</text>
</comment>
<dbReference type="EMBL" id="RBKV01000001">
    <property type="protein sequence ID" value="RKR95822.1"/>
    <property type="molecule type" value="Genomic_DNA"/>
</dbReference>
<keyword evidence="1" id="KW-0472">Membrane</keyword>
<protein>
    <submittedName>
        <fullName evidence="2">DUF2631 domain-containing protein</fullName>
    </submittedName>
    <submittedName>
        <fullName evidence="3">Uncharacterized protein DUF2631</fullName>
    </submittedName>
</protein>
<keyword evidence="1" id="KW-0812">Transmembrane</keyword>
<sequence length="84" mass="9452">MASTEVEYKREPADAPSARFGWHGEGLKTFKIAGWVSIVALLVMMIGNHEGHVEDLFLLGFALLLAFILIRGEILSRRKWAIKK</sequence>
<feature type="transmembrane region" description="Helical" evidence="1">
    <location>
        <begin position="56"/>
        <end position="74"/>
    </location>
</feature>
<reference evidence="3 4" key="1">
    <citation type="submission" date="2018-10" db="EMBL/GenBank/DDBJ databases">
        <title>Sequencing the genomes of 1000 actinobacteria strains.</title>
        <authorList>
            <person name="Klenk H.-P."/>
        </authorList>
    </citation>
    <scope>NUCLEOTIDE SEQUENCE [LARGE SCALE GENOMIC DNA]</scope>
    <source>
        <strain evidence="3 4">DSM 44343</strain>
    </source>
</reference>
<evidence type="ECO:0000313" key="2">
    <source>
        <dbReference type="EMBL" id="MDV7135507.1"/>
    </source>
</evidence>
<gene>
    <name evidence="3" type="ORF">DFJ75_2649</name>
    <name evidence="2" type="ORF">R4198_17545</name>
</gene>
<organism evidence="3 4">
    <name type="scientific">Williamsia marianensis</name>
    <dbReference type="NCBI Taxonomy" id="85044"/>
    <lineage>
        <taxon>Bacteria</taxon>
        <taxon>Bacillati</taxon>
        <taxon>Actinomycetota</taxon>
        <taxon>Actinomycetes</taxon>
        <taxon>Mycobacteriales</taxon>
        <taxon>Nocardiaceae</taxon>
        <taxon>Williamsia</taxon>
    </lineage>
</organism>
<dbReference type="RefSeq" id="WP_023963937.1">
    <property type="nucleotide sequence ID" value="NZ_CBCRXS010000002.1"/>
</dbReference>